<dbReference type="AlphaFoldDB" id="A0A426WYL2"/>
<accession>A0A426WYL2</accession>
<dbReference type="EMBL" id="AMZH03032339">
    <property type="protein sequence ID" value="RRT32377.1"/>
    <property type="molecule type" value="Genomic_DNA"/>
</dbReference>
<gene>
    <name evidence="1" type="ORF">B296_00040766</name>
</gene>
<reference evidence="1 2" key="1">
    <citation type="journal article" date="2014" name="Agronomy (Basel)">
        <title>A Draft Genome Sequence for Ensete ventricosum, the Drought-Tolerant Tree Against Hunger.</title>
        <authorList>
            <person name="Harrison J."/>
            <person name="Moore K.A."/>
            <person name="Paszkiewicz K."/>
            <person name="Jones T."/>
            <person name="Grant M."/>
            <person name="Ambacheew D."/>
            <person name="Muzemil S."/>
            <person name="Studholme D.J."/>
        </authorList>
    </citation>
    <scope>NUCLEOTIDE SEQUENCE [LARGE SCALE GENOMIC DNA]</scope>
</reference>
<dbReference type="Proteomes" id="UP000287651">
    <property type="component" value="Unassembled WGS sequence"/>
</dbReference>
<evidence type="ECO:0000313" key="1">
    <source>
        <dbReference type="EMBL" id="RRT32377.1"/>
    </source>
</evidence>
<comment type="caution">
    <text evidence="1">The sequence shown here is derived from an EMBL/GenBank/DDBJ whole genome shotgun (WGS) entry which is preliminary data.</text>
</comment>
<proteinExistence type="predicted"/>
<evidence type="ECO:0000313" key="2">
    <source>
        <dbReference type="Proteomes" id="UP000287651"/>
    </source>
</evidence>
<sequence length="150" mass="16086">MLRYLPPRHRGSRYHLYAPATPLHNCPNPSCPLCTIVAPARAAALRAVGGRPAHKRPPLPSGDTLRAGWLAAGTTLVAWSSVRVTPCRQATGGRCHYGLASSEHRPLRAGRGWVLPLWPGYGQASPWPLAIALAKGLVMASYPLSSLRSL</sequence>
<organism evidence="1 2">
    <name type="scientific">Ensete ventricosum</name>
    <name type="common">Abyssinian banana</name>
    <name type="synonym">Musa ensete</name>
    <dbReference type="NCBI Taxonomy" id="4639"/>
    <lineage>
        <taxon>Eukaryota</taxon>
        <taxon>Viridiplantae</taxon>
        <taxon>Streptophyta</taxon>
        <taxon>Embryophyta</taxon>
        <taxon>Tracheophyta</taxon>
        <taxon>Spermatophyta</taxon>
        <taxon>Magnoliopsida</taxon>
        <taxon>Liliopsida</taxon>
        <taxon>Zingiberales</taxon>
        <taxon>Musaceae</taxon>
        <taxon>Ensete</taxon>
    </lineage>
</organism>
<protein>
    <submittedName>
        <fullName evidence="1">Uncharacterized protein</fullName>
    </submittedName>
</protein>
<name>A0A426WYL2_ENSVE</name>